<reference evidence="7" key="1">
    <citation type="submission" date="2015-03" db="EMBL/GenBank/DDBJ databases">
        <title>Wuchereria bancrofti Genome Sequencing Papua New Guinea Strain.</title>
        <authorList>
            <person name="Small S.T."/>
            <person name="Serre D."/>
            <person name="Zimmerman P.A."/>
        </authorList>
    </citation>
    <scope>NUCLEOTIDE SEQUENCE [LARGE SCALE GENOMIC DNA]</scope>
    <source>
        <strain evidence="7">pt0022</strain>
    </source>
</reference>
<evidence type="ECO:0000259" key="6">
    <source>
        <dbReference type="PROSITE" id="PS50115"/>
    </source>
</evidence>
<dbReference type="AlphaFoldDB" id="A0AAF5PHD4"/>
<dbReference type="GO" id="GO:0005096">
    <property type="term" value="F:GTPase activator activity"/>
    <property type="evidence" value="ECO:0007669"/>
    <property type="project" value="UniProtKB-KW"/>
</dbReference>
<keyword evidence="1" id="KW-0343">GTPase activation</keyword>
<evidence type="ECO:0000256" key="4">
    <source>
        <dbReference type="ARBA" id="ARBA00022833"/>
    </source>
</evidence>
<dbReference type="InterPro" id="IPR037278">
    <property type="entry name" value="ARFGAP/RecO"/>
</dbReference>
<dbReference type="CDD" id="cd08839">
    <property type="entry name" value="ArfGap_SMAP"/>
    <property type="match status" value="1"/>
</dbReference>
<dbReference type="WBParaSite" id="mrna-Wban_00709">
    <property type="protein sequence ID" value="mrna-Wban_00709"/>
    <property type="gene ID" value="Wban_00709"/>
</dbReference>
<evidence type="ECO:0000256" key="2">
    <source>
        <dbReference type="ARBA" id="ARBA00022723"/>
    </source>
</evidence>
<dbReference type="InterPro" id="IPR044732">
    <property type="entry name" value="ArfGAP_SMAP1-like"/>
</dbReference>
<dbReference type="PANTHER" id="PTHR45705:SF1">
    <property type="entry name" value="FI20236P1"/>
    <property type="match status" value="1"/>
</dbReference>
<sequence length="493" mass="54394">MPLKSRIDAKRTEPERLQAIVVDLLREEENKYCADCEAKQPRWASWNLGVFLCIRCAGIHRNLGVHLTKVKSVNLDSWTPEQVQSMRVMGNKMARRVYEAELPEHFRRPQTDSALESFIRAKYEQKRYILKDWSPPLLDVNDLPLRSDKKQISDRGMLSNVREGNHCADSMDKTRNVTADSSLANAIAKKKDGTVIDVPLLDLSTPMVDISQNELPPTVPFTMMDKNTVNLNNNVMGVIESNEMEDFGPIVAAPPAKLRSDIFATDAVASSSNVKSGFITFGSQNNLEDLASVLGCGPVVNDKKSTSDILALYGTASKFYPRSTKQHRVQQISEVSSSDDKSGKLRNIHLSDTSSIGSFFDQSIVPFSQRSCGSQNDYAQLAIFGPETNTLSVGNFFLNRESAAMFAAVSPFANIPVATESEVLSTSQTISSGHVDIPSRKISDGFAALNIQSKSDDNRSDFVISCGTTEELRSSAVNHLMADFSQFNISDES</sequence>
<protein>
    <recommendedName>
        <fullName evidence="6">Arf-GAP domain-containing protein</fullName>
    </recommendedName>
</protein>
<evidence type="ECO:0000313" key="7">
    <source>
        <dbReference type="Proteomes" id="UP000093561"/>
    </source>
</evidence>
<keyword evidence="4" id="KW-0862">Zinc</keyword>
<dbReference type="InterPro" id="IPR001164">
    <property type="entry name" value="ArfGAP_dom"/>
</dbReference>
<dbReference type="SUPFAM" id="SSF57863">
    <property type="entry name" value="ArfGap/RecO-like zinc finger"/>
    <property type="match status" value="1"/>
</dbReference>
<keyword evidence="3 5" id="KW-0863">Zinc-finger</keyword>
<proteinExistence type="predicted"/>
<dbReference type="InterPro" id="IPR038508">
    <property type="entry name" value="ArfGAP_dom_sf"/>
</dbReference>
<name>A0AAF5PHD4_WUCBA</name>
<evidence type="ECO:0000256" key="1">
    <source>
        <dbReference type="ARBA" id="ARBA00022468"/>
    </source>
</evidence>
<dbReference type="GO" id="GO:0005737">
    <property type="term" value="C:cytoplasm"/>
    <property type="evidence" value="ECO:0007669"/>
    <property type="project" value="TreeGrafter"/>
</dbReference>
<organism evidence="7 8">
    <name type="scientific">Wuchereria bancrofti</name>
    <dbReference type="NCBI Taxonomy" id="6293"/>
    <lineage>
        <taxon>Eukaryota</taxon>
        <taxon>Metazoa</taxon>
        <taxon>Ecdysozoa</taxon>
        <taxon>Nematoda</taxon>
        <taxon>Chromadorea</taxon>
        <taxon>Rhabditida</taxon>
        <taxon>Spirurina</taxon>
        <taxon>Spiruromorpha</taxon>
        <taxon>Filarioidea</taxon>
        <taxon>Onchocercidae</taxon>
        <taxon>Wuchereria</taxon>
    </lineage>
</organism>
<evidence type="ECO:0000256" key="5">
    <source>
        <dbReference type="PROSITE-ProRule" id="PRU00288"/>
    </source>
</evidence>
<dbReference type="Proteomes" id="UP000093561">
    <property type="component" value="Unassembled WGS sequence"/>
</dbReference>
<dbReference type="PRINTS" id="PR00405">
    <property type="entry name" value="REVINTRACTNG"/>
</dbReference>
<dbReference type="PANTHER" id="PTHR45705">
    <property type="entry name" value="FI20236P1"/>
    <property type="match status" value="1"/>
</dbReference>
<evidence type="ECO:0000256" key="3">
    <source>
        <dbReference type="ARBA" id="ARBA00022771"/>
    </source>
</evidence>
<dbReference type="InterPro" id="IPR051718">
    <property type="entry name" value="ARF_GTPase-activating"/>
</dbReference>
<keyword evidence="2" id="KW-0479">Metal-binding</keyword>
<dbReference type="Gene3D" id="1.10.220.150">
    <property type="entry name" value="Arf GTPase activating protein"/>
    <property type="match status" value="1"/>
</dbReference>
<reference evidence="8" key="3">
    <citation type="submission" date="2024-02" db="UniProtKB">
        <authorList>
            <consortium name="WormBaseParasite"/>
        </authorList>
    </citation>
    <scope>IDENTIFICATION</scope>
    <source>
        <strain evidence="8">pt0022</strain>
    </source>
</reference>
<dbReference type="SMART" id="SM00105">
    <property type="entry name" value="ArfGap"/>
    <property type="match status" value="1"/>
</dbReference>
<evidence type="ECO:0000313" key="8">
    <source>
        <dbReference type="WBParaSite" id="mrna-Wban_00709"/>
    </source>
</evidence>
<dbReference type="FunFam" id="1.10.220.150:FF:000009">
    <property type="entry name" value="stromal membrane-associated protein 1 isoform X1"/>
    <property type="match status" value="1"/>
</dbReference>
<dbReference type="GO" id="GO:0008270">
    <property type="term" value="F:zinc ion binding"/>
    <property type="evidence" value="ECO:0007669"/>
    <property type="project" value="UniProtKB-KW"/>
</dbReference>
<accession>A0AAF5PHD4</accession>
<feature type="domain" description="Arf-GAP" evidence="6">
    <location>
        <begin position="19"/>
        <end position="136"/>
    </location>
</feature>
<dbReference type="Pfam" id="PF01412">
    <property type="entry name" value="ArfGap"/>
    <property type="match status" value="1"/>
</dbReference>
<dbReference type="PROSITE" id="PS50115">
    <property type="entry name" value="ARFGAP"/>
    <property type="match status" value="1"/>
</dbReference>
<reference evidence="7" key="2">
    <citation type="journal article" date="2016" name="Mol. Ecol.">
        <title>Population genomics of the filarial nematode parasite Wuchereria bancrofti from mosquitoes.</title>
        <authorList>
            <person name="Small S.T."/>
            <person name="Reimer L.J."/>
            <person name="Tisch D.J."/>
            <person name="King C.L."/>
            <person name="Christensen B.M."/>
            <person name="Siba P.M."/>
            <person name="Kazura J.W."/>
            <person name="Serre D."/>
            <person name="Zimmerman P.A."/>
        </authorList>
    </citation>
    <scope>NUCLEOTIDE SEQUENCE</scope>
    <source>
        <strain evidence="7">pt0022</strain>
    </source>
</reference>